<sequence>MPLKIPTLPLDTTTLEVVSFVLRFNTKTGFFEVYEQKLSELWPVGRSKKRGVKTKAYEATESLHLQIFGHRRYADKEVFFNAYSNWQTAKV</sequence>
<dbReference type="RefSeq" id="WP_190893208.1">
    <property type="nucleotide sequence ID" value="NZ_JACWZY010000062.1"/>
</dbReference>
<comment type="caution">
    <text evidence="1">The sequence shown here is derived from an EMBL/GenBank/DDBJ whole genome shotgun (WGS) entry which is preliminary data.</text>
</comment>
<evidence type="ECO:0000313" key="2">
    <source>
        <dbReference type="Proteomes" id="UP000598820"/>
    </source>
</evidence>
<proteinExistence type="predicted"/>
<dbReference type="EMBL" id="JACWZY010000062">
    <property type="protein sequence ID" value="MBD2705605.1"/>
    <property type="molecule type" value="Genomic_DNA"/>
</dbReference>
<organism evidence="1 2">
    <name type="scientific">Spirosoma profusum</name>
    <dbReference type="NCBI Taxonomy" id="2771354"/>
    <lineage>
        <taxon>Bacteria</taxon>
        <taxon>Pseudomonadati</taxon>
        <taxon>Bacteroidota</taxon>
        <taxon>Cytophagia</taxon>
        <taxon>Cytophagales</taxon>
        <taxon>Cytophagaceae</taxon>
        <taxon>Spirosoma</taxon>
    </lineage>
</organism>
<keyword evidence="2" id="KW-1185">Reference proteome</keyword>
<reference evidence="1" key="1">
    <citation type="submission" date="2020-09" db="EMBL/GenBank/DDBJ databases">
        <authorList>
            <person name="Kim M.K."/>
        </authorList>
    </citation>
    <scope>NUCLEOTIDE SEQUENCE</scope>
    <source>
        <strain evidence="1">BT702</strain>
    </source>
</reference>
<gene>
    <name evidence="1" type="ORF">IC229_33665</name>
</gene>
<dbReference type="Proteomes" id="UP000598820">
    <property type="component" value="Unassembled WGS sequence"/>
</dbReference>
<accession>A0A927AW93</accession>
<evidence type="ECO:0000313" key="1">
    <source>
        <dbReference type="EMBL" id="MBD2705605.1"/>
    </source>
</evidence>
<protein>
    <submittedName>
        <fullName evidence="1">Uncharacterized protein</fullName>
    </submittedName>
</protein>
<name>A0A927AW93_9BACT</name>
<dbReference type="AlphaFoldDB" id="A0A927AW93"/>